<proteinExistence type="predicted"/>
<gene>
    <name evidence="2" type="ORF">MRBLWS13_001769</name>
</gene>
<evidence type="ECO:0000313" key="2">
    <source>
        <dbReference type="EMBL" id="WZO34124.1"/>
    </source>
</evidence>
<dbReference type="InterPro" id="IPR040841">
    <property type="entry name" value="Luciferase_dom"/>
</dbReference>
<organism evidence="2">
    <name type="scientific">Microbacterium sp. LWS13-1.2</name>
    <dbReference type="NCBI Taxonomy" id="3135264"/>
    <lineage>
        <taxon>Bacteria</taxon>
        <taxon>Bacillati</taxon>
        <taxon>Actinomycetota</taxon>
        <taxon>Actinomycetes</taxon>
        <taxon>Micrococcales</taxon>
        <taxon>Microbacteriaceae</taxon>
        <taxon>Microbacterium</taxon>
    </lineage>
</organism>
<dbReference type="Pfam" id="PF17648">
    <property type="entry name" value="Luciferase"/>
    <property type="match status" value="1"/>
</dbReference>
<evidence type="ECO:0000259" key="1">
    <source>
        <dbReference type="Pfam" id="PF17648"/>
    </source>
</evidence>
<feature type="domain" description="Luciferase" evidence="1">
    <location>
        <begin position="144"/>
        <end position="212"/>
    </location>
</feature>
<reference evidence="2" key="1">
    <citation type="submission" date="2024-04" db="EMBL/GenBank/DDBJ databases">
        <authorList>
            <person name="Roder T."/>
            <person name="Oberhansli S."/>
            <person name="Kreuzer M."/>
        </authorList>
    </citation>
    <scope>NUCLEOTIDE SEQUENCE</scope>
    <source>
        <strain evidence="2">LWS13-1.2</strain>
    </source>
</reference>
<dbReference type="PANTHER" id="PTHR38695:SF1">
    <property type="entry name" value="AMINO ACID PERMEASE_ SLC12A DOMAIN-CONTAINING PROTEIN"/>
    <property type="match status" value="1"/>
</dbReference>
<dbReference type="InterPro" id="IPR048273">
    <property type="entry name" value="Luciferase"/>
</dbReference>
<accession>A0AAU6SB72</accession>
<protein>
    <submittedName>
        <fullName evidence="2">DUF5519 family protein</fullName>
    </submittedName>
</protein>
<dbReference type="PANTHER" id="PTHR38695">
    <property type="entry name" value="AMINO ACID PERMEASE_ SLC12A DOMAIN-CONTAINING PROTEIN"/>
    <property type="match status" value="1"/>
</dbReference>
<sequence>MRRWMLGAAATLAVIVWSVSDYMRWRALGVGGLPPTMWGWLRVTHMRIRAGDPFSVRTDGVAHPEIAALPARSSPRPAIAPHPVPHRVLDQHASADLVLDLEGVFDDFIATADSSIEYRTSSWERHNKALFLTASPRWREGARLEFGHFHPSDGSMHVILSPADAAIVVERSWGELHPLAGKMLDLPATYTLLYPPRDRDDLTVVRTILQAALVATAERSAVA</sequence>
<dbReference type="EMBL" id="CP151632">
    <property type="protein sequence ID" value="WZO34124.1"/>
    <property type="molecule type" value="Genomic_DNA"/>
</dbReference>
<name>A0AAU6SB72_9MICO</name>
<dbReference type="AlphaFoldDB" id="A0AAU6SB72"/>
<dbReference type="RefSeq" id="WP_349428672.1">
    <property type="nucleotide sequence ID" value="NZ_CP151632.1"/>
</dbReference>